<evidence type="ECO:0000313" key="5">
    <source>
        <dbReference type="Proteomes" id="UP000617426"/>
    </source>
</evidence>
<dbReference type="Pfam" id="PF17802">
    <property type="entry name" value="SpaA"/>
    <property type="match status" value="1"/>
</dbReference>
<dbReference type="Gene3D" id="2.60.40.10">
    <property type="entry name" value="Immunoglobulins"/>
    <property type="match status" value="1"/>
</dbReference>
<evidence type="ECO:0000256" key="1">
    <source>
        <dbReference type="SAM" id="Phobius"/>
    </source>
</evidence>
<organism evidence="4 5">
    <name type="scientific">Schaalia hyovaginalis</name>
    <dbReference type="NCBI Taxonomy" id="29316"/>
    <lineage>
        <taxon>Bacteria</taxon>
        <taxon>Bacillati</taxon>
        <taxon>Actinomycetota</taxon>
        <taxon>Actinomycetes</taxon>
        <taxon>Actinomycetales</taxon>
        <taxon>Actinomycetaceae</taxon>
        <taxon>Schaalia</taxon>
    </lineage>
</organism>
<dbReference type="InterPro" id="IPR008454">
    <property type="entry name" value="Collagen-bd_Cna-like_B-typ_dom"/>
</dbReference>
<keyword evidence="1" id="KW-0812">Transmembrane</keyword>
<dbReference type="Pfam" id="PF05738">
    <property type="entry name" value="Cna_B"/>
    <property type="match status" value="3"/>
</dbReference>
<dbReference type="GO" id="GO:0005975">
    <property type="term" value="P:carbohydrate metabolic process"/>
    <property type="evidence" value="ECO:0007669"/>
    <property type="project" value="UniProtKB-ARBA"/>
</dbReference>
<dbReference type="Gene3D" id="2.60.40.1140">
    <property type="entry name" value="Collagen-binding surface protein Cna, B-type domain"/>
    <property type="match status" value="3"/>
</dbReference>
<reference evidence="4" key="1">
    <citation type="submission" date="2020-08" db="EMBL/GenBank/DDBJ databases">
        <title>Sequencing the genomes of 1000 actinobacteria strains.</title>
        <authorList>
            <person name="Klenk H.-P."/>
        </authorList>
    </citation>
    <scope>NUCLEOTIDE SEQUENCE</scope>
    <source>
        <strain evidence="4">DSM 10695</strain>
    </source>
</reference>
<evidence type="ECO:0008006" key="6">
    <source>
        <dbReference type="Google" id="ProtNLM"/>
    </source>
</evidence>
<dbReference type="Proteomes" id="UP000617426">
    <property type="component" value="Unassembled WGS sequence"/>
</dbReference>
<dbReference type="EMBL" id="JACHMK010000001">
    <property type="protein sequence ID" value="MBB6333865.1"/>
    <property type="molecule type" value="Genomic_DNA"/>
</dbReference>
<proteinExistence type="predicted"/>
<name>A0A923E470_9ACTO</name>
<gene>
    <name evidence="4" type="ORF">HD592_000430</name>
</gene>
<evidence type="ECO:0000259" key="2">
    <source>
        <dbReference type="Pfam" id="PF05738"/>
    </source>
</evidence>
<comment type="caution">
    <text evidence="4">The sequence shown here is derived from an EMBL/GenBank/DDBJ whole genome shotgun (WGS) entry which is preliminary data.</text>
</comment>
<keyword evidence="1" id="KW-1133">Transmembrane helix</keyword>
<accession>A0A923E470</accession>
<keyword evidence="1" id="KW-0472">Membrane</keyword>
<dbReference type="SUPFAM" id="SSF49478">
    <property type="entry name" value="Cna protein B-type domain"/>
    <property type="match status" value="4"/>
</dbReference>
<feature type="transmembrane region" description="Helical" evidence="1">
    <location>
        <begin position="383"/>
        <end position="403"/>
    </location>
</feature>
<dbReference type="RefSeq" id="WP_184451524.1">
    <property type="nucleotide sequence ID" value="NZ_JACHMK010000001.1"/>
</dbReference>
<feature type="domain" description="SpaA-like prealbumin fold" evidence="3">
    <location>
        <begin position="6"/>
        <end position="79"/>
    </location>
</feature>
<keyword evidence="5" id="KW-1185">Reference proteome</keyword>
<evidence type="ECO:0000259" key="3">
    <source>
        <dbReference type="Pfam" id="PF17802"/>
    </source>
</evidence>
<protein>
    <recommendedName>
        <fullName evidence="6">Cna B-type domain-containing protein</fullName>
    </recommendedName>
</protein>
<feature type="domain" description="CNA-B" evidence="2">
    <location>
        <begin position="86"/>
        <end position="180"/>
    </location>
</feature>
<dbReference type="AlphaFoldDB" id="A0A923E470"/>
<dbReference type="InterPro" id="IPR013783">
    <property type="entry name" value="Ig-like_fold"/>
</dbReference>
<feature type="domain" description="CNA-B" evidence="2">
    <location>
        <begin position="281"/>
        <end position="369"/>
    </location>
</feature>
<feature type="domain" description="CNA-B" evidence="2">
    <location>
        <begin position="188"/>
        <end position="272"/>
    </location>
</feature>
<sequence length="409" mass="43752">MDAADEKIVLKDAVFTVTKPDGSTFELTTGEDGTVVSGVLEQGMYKVKEKKAPAGYELNDQEFTLNVTPAGGAIQTVTDKKMSVEVSVEKKWKDGDDQDGKRPASITVHLLADGVDTGKTLVLNADMGWKGSFTGLPKYKSGKLIEYTISEAQVAGVDPSKYTVKITGNMSTICGFTITNANIETVDVDGVKTWSDDEDRDGKRPESTVVRLKADGVEKDSKTVTPDAGGRWSYAFTGLPKYTTEGRLIEYTVTEDAVPEYATRIEGKQIINSYTPGKTSVSVTKAWDDAEDQDGKRPESVKVQLFADGKALGSPVELSGSTGWTHTWTDLFLKDKGKEIAYTIVEDRIEGYTSRVDKDGAAGFVVTNTQNPKGGLAKTGADAVGVGAMTLLLGGAGALAWGAGRRKKA</sequence>
<dbReference type="InterPro" id="IPR041033">
    <property type="entry name" value="SpaA_PFL_dom_1"/>
</dbReference>
<dbReference type="CDD" id="cd00222">
    <property type="entry name" value="CollagenBindB"/>
    <property type="match status" value="3"/>
</dbReference>
<evidence type="ECO:0000313" key="4">
    <source>
        <dbReference type="EMBL" id="MBB6333865.1"/>
    </source>
</evidence>